<organism evidence="8 9">
    <name type="scientific">Klugiella xanthotipulae</name>
    <dbReference type="NCBI Taxonomy" id="244735"/>
    <lineage>
        <taxon>Bacteria</taxon>
        <taxon>Bacillati</taxon>
        <taxon>Actinomycetota</taxon>
        <taxon>Actinomycetes</taxon>
        <taxon>Micrococcales</taxon>
        <taxon>Microbacteriaceae</taxon>
        <taxon>Klugiella</taxon>
    </lineage>
</organism>
<dbReference type="Proteomes" id="UP000318331">
    <property type="component" value="Unassembled WGS sequence"/>
</dbReference>
<feature type="transmembrane region" description="Helical" evidence="7">
    <location>
        <begin position="60"/>
        <end position="79"/>
    </location>
</feature>
<dbReference type="PANTHER" id="PTHR30477">
    <property type="entry name" value="ABC-TRANSPORTER METAL-BINDING PROTEIN"/>
    <property type="match status" value="1"/>
</dbReference>
<comment type="similarity">
    <text evidence="2 6">Belongs to the ABC-3 integral membrane protein family.</text>
</comment>
<evidence type="ECO:0000313" key="8">
    <source>
        <dbReference type="EMBL" id="TQM66248.1"/>
    </source>
</evidence>
<comment type="subcellular location">
    <subcellularLocation>
        <location evidence="6">Cell membrane</location>
        <topology evidence="6">Multi-pass membrane protein</topology>
    </subcellularLocation>
    <subcellularLocation>
        <location evidence="1">Membrane</location>
        <topology evidence="1">Multi-pass membrane protein</topology>
    </subcellularLocation>
</comment>
<keyword evidence="6" id="KW-0813">Transport</keyword>
<evidence type="ECO:0000256" key="4">
    <source>
        <dbReference type="ARBA" id="ARBA00022989"/>
    </source>
</evidence>
<protein>
    <submittedName>
        <fullName evidence="8">Manganese/iron transport system permease protein</fullName>
    </submittedName>
</protein>
<gene>
    <name evidence="8" type="ORF">FB466_1085</name>
</gene>
<evidence type="ECO:0000256" key="7">
    <source>
        <dbReference type="SAM" id="Phobius"/>
    </source>
</evidence>
<keyword evidence="3 6" id="KW-0812">Transmembrane</keyword>
<dbReference type="GO" id="GO:0043190">
    <property type="term" value="C:ATP-binding cassette (ABC) transporter complex"/>
    <property type="evidence" value="ECO:0007669"/>
    <property type="project" value="InterPro"/>
</dbReference>
<feature type="transmembrane region" description="Helical" evidence="7">
    <location>
        <begin position="31"/>
        <end position="53"/>
    </location>
</feature>
<keyword evidence="5 7" id="KW-0472">Membrane</keyword>
<reference evidence="8 9" key="1">
    <citation type="submission" date="2019-06" db="EMBL/GenBank/DDBJ databases">
        <title>Sequencing the genomes of 1000 actinobacteria strains.</title>
        <authorList>
            <person name="Klenk H.-P."/>
        </authorList>
    </citation>
    <scope>NUCLEOTIDE SEQUENCE [LARGE SCALE GENOMIC DNA]</scope>
    <source>
        <strain evidence="8 9">DSM 18031</strain>
    </source>
</reference>
<feature type="transmembrane region" description="Helical" evidence="7">
    <location>
        <begin position="242"/>
        <end position="263"/>
    </location>
</feature>
<dbReference type="InterPro" id="IPR037294">
    <property type="entry name" value="ABC_BtuC-like"/>
</dbReference>
<keyword evidence="4 7" id="KW-1133">Transmembrane helix</keyword>
<dbReference type="Pfam" id="PF00950">
    <property type="entry name" value="ABC-3"/>
    <property type="match status" value="1"/>
</dbReference>
<dbReference type="GO" id="GO:0010043">
    <property type="term" value="P:response to zinc ion"/>
    <property type="evidence" value="ECO:0007669"/>
    <property type="project" value="TreeGrafter"/>
</dbReference>
<comment type="caution">
    <text evidence="8">The sequence shown here is derived from an EMBL/GenBank/DDBJ whole genome shotgun (WGS) entry which is preliminary data.</text>
</comment>
<dbReference type="AlphaFoldDB" id="A0A543I6P9"/>
<dbReference type="PANTHER" id="PTHR30477:SF13">
    <property type="entry name" value="IRON TRANSPORT SYSTEM MEMBRANE PROTEIN HI_0360-RELATED"/>
    <property type="match status" value="1"/>
</dbReference>
<feature type="transmembrane region" description="Helical" evidence="7">
    <location>
        <begin position="275"/>
        <end position="295"/>
    </location>
</feature>
<dbReference type="GO" id="GO:0055085">
    <property type="term" value="P:transmembrane transport"/>
    <property type="evidence" value="ECO:0007669"/>
    <property type="project" value="InterPro"/>
</dbReference>
<evidence type="ECO:0000256" key="2">
    <source>
        <dbReference type="ARBA" id="ARBA00008034"/>
    </source>
</evidence>
<evidence type="ECO:0000256" key="1">
    <source>
        <dbReference type="ARBA" id="ARBA00004141"/>
    </source>
</evidence>
<dbReference type="Gene3D" id="1.10.3470.10">
    <property type="entry name" value="ABC transporter involved in vitamin B12 uptake, BtuC"/>
    <property type="match status" value="1"/>
</dbReference>
<name>A0A543I6P9_9MICO</name>
<sequence>MWTATILSPSHPSTDSPVDLGFFFDPFSVPFMARALTTVLVLAVASGIVGVFINLRNLEFISDGLVHAVFPGLVVGFVASGTDGLLPGALVAGVLAALLLTVASRRGVGSDAAIAVVLAGSFSIGIVIVSRETNYVSQLEQLLFGGVLTVTPSQLTQIIIVGVVAVVLVVITWRRQLFLALDPVGSRAAGYRSLPTEIVLNCAIALLVVAGSQALGNLLVLALLVVPVAIARLLVRRLMLLAPLAIISAALAGWLGLVTSFHASISYGITASPGSLIVIILITLYAVALLGHLLVERIRTARRAVPHTCFEHTGQHPVLDLDQDVSARRRWSARFRRAV</sequence>
<accession>A0A543I6P9</accession>
<dbReference type="SUPFAM" id="SSF81345">
    <property type="entry name" value="ABC transporter involved in vitamin B12 uptake, BtuC"/>
    <property type="match status" value="1"/>
</dbReference>
<proteinExistence type="inferred from homology"/>
<keyword evidence="9" id="KW-1185">Reference proteome</keyword>
<feature type="transmembrane region" description="Helical" evidence="7">
    <location>
        <begin position="142"/>
        <end position="173"/>
    </location>
</feature>
<feature type="transmembrane region" description="Helical" evidence="7">
    <location>
        <begin position="112"/>
        <end position="130"/>
    </location>
</feature>
<dbReference type="OrthoDB" id="4425802at2"/>
<evidence type="ECO:0000256" key="3">
    <source>
        <dbReference type="ARBA" id="ARBA00022692"/>
    </source>
</evidence>
<evidence type="ECO:0000256" key="6">
    <source>
        <dbReference type="RuleBase" id="RU003943"/>
    </source>
</evidence>
<evidence type="ECO:0000256" key="5">
    <source>
        <dbReference type="ARBA" id="ARBA00023136"/>
    </source>
</evidence>
<dbReference type="InterPro" id="IPR001626">
    <property type="entry name" value="ABC_TroCD"/>
</dbReference>
<evidence type="ECO:0000313" key="9">
    <source>
        <dbReference type="Proteomes" id="UP000318331"/>
    </source>
</evidence>
<dbReference type="EMBL" id="VFPN01000001">
    <property type="protein sequence ID" value="TQM66248.1"/>
    <property type="molecule type" value="Genomic_DNA"/>
</dbReference>